<accession>A0ACB8R2U9</accession>
<reference evidence="1" key="2">
    <citation type="journal article" date="2022" name="New Phytol.">
        <title>Evolutionary transition to the ectomycorrhizal habit in the genomes of a hyperdiverse lineage of mushroom-forming fungi.</title>
        <authorList>
            <person name="Looney B."/>
            <person name="Miyauchi S."/>
            <person name="Morin E."/>
            <person name="Drula E."/>
            <person name="Courty P.E."/>
            <person name="Kohler A."/>
            <person name="Kuo A."/>
            <person name="LaButti K."/>
            <person name="Pangilinan J."/>
            <person name="Lipzen A."/>
            <person name="Riley R."/>
            <person name="Andreopoulos W."/>
            <person name="He G."/>
            <person name="Johnson J."/>
            <person name="Nolan M."/>
            <person name="Tritt A."/>
            <person name="Barry K.W."/>
            <person name="Grigoriev I.V."/>
            <person name="Nagy L.G."/>
            <person name="Hibbett D."/>
            <person name="Henrissat B."/>
            <person name="Matheny P.B."/>
            <person name="Labbe J."/>
            <person name="Martin F.M."/>
        </authorList>
    </citation>
    <scope>NUCLEOTIDE SEQUENCE</scope>
    <source>
        <strain evidence="1">FP105234-sp</strain>
    </source>
</reference>
<comment type="caution">
    <text evidence="1">The sequence shown here is derived from an EMBL/GenBank/DDBJ whole genome shotgun (WGS) entry which is preliminary data.</text>
</comment>
<keyword evidence="2" id="KW-1185">Reference proteome</keyword>
<reference evidence="1" key="1">
    <citation type="submission" date="2021-02" db="EMBL/GenBank/DDBJ databases">
        <authorList>
            <consortium name="DOE Joint Genome Institute"/>
            <person name="Ahrendt S."/>
            <person name="Looney B.P."/>
            <person name="Miyauchi S."/>
            <person name="Morin E."/>
            <person name="Drula E."/>
            <person name="Courty P.E."/>
            <person name="Chicoki N."/>
            <person name="Fauchery L."/>
            <person name="Kohler A."/>
            <person name="Kuo A."/>
            <person name="Labutti K."/>
            <person name="Pangilinan J."/>
            <person name="Lipzen A."/>
            <person name="Riley R."/>
            <person name="Andreopoulos W."/>
            <person name="He G."/>
            <person name="Johnson J."/>
            <person name="Barry K.W."/>
            <person name="Grigoriev I.V."/>
            <person name="Nagy L."/>
            <person name="Hibbett D."/>
            <person name="Henrissat B."/>
            <person name="Matheny P.B."/>
            <person name="Labbe J."/>
            <person name="Martin F."/>
        </authorList>
    </citation>
    <scope>NUCLEOTIDE SEQUENCE</scope>
    <source>
        <strain evidence="1">FP105234-sp</strain>
    </source>
</reference>
<organism evidence="1 2">
    <name type="scientific">Auriscalpium vulgare</name>
    <dbReference type="NCBI Taxonomy" id="40419"/>
    <lineage>
        <taxon>Eukaryota</taxon>
        <taxon>Fungi</taxon>
        <taxon>Dikarya</taxon>
        <taxon>Basidiomycota</taxon>
        <taxon>Agaricomycotina</taxon>
        <taxon>Agaricomycetes</taxon>
        <taxon>Russulales</taxon>
        <taxon>Auriscalpiaceae</taxon>
        <taxon>Auriscalpium</taxon>
    </lineage>
</organism>
<evidence type="ECO:0000313" key="2">
    <source>
        <dbReference type="Proteomes" id="UP000814033"/>
    </source>
</evidence>
<name>A0ACB8R2U9_9AGAM</name>
<proteinExistence type="predicted"/>
<gene>
    <name evidence="1" type="ORF">FA95DRAFT_1298163</name>
</gene>
<sequence length="156" mass="16910">MMVSIHVPHSGQTDKFDVPVHDRTSLQRRQRCIQEPDGCTLDLESDECRDLASGPAGGRHPVAVAPPSPGHPFAHPALCPFANVRCTYVVAVAVLDALILADPCSPLPSWRVDGPTRAIAAGQPAGGRLQFPCGPLHVFTRRLLPTFPVHHPWLRI</sequence>
<dbReference type="Proteomes" id="UP000814033">
    <property type="component" value="Unassembled WGS sequence"/>
</dbReference>
<evidence type="ECO:0000313" key="1">
    <source>
        <dbReference type="EMBL" id="KAI0038070.1"/>
    </source>
</evidence>
<dbReference type="EMBL" id="MU276603">
    <property type="protein sequence ID" value="KAI0038070.1"/>
    <property type="molecule type" value="Genomic_DNA"/>
</dbReference>
<protein>
    <submittedName>
        <fullName evidence="1">Uncharacterized protein</fullName>
    </submittedName>
</protein>